<dbReference type="AlphaFoldDB" id="A0A178MGR0"/>
<dbReference type="InterPro" id="IPR051923">
    <property type="entry name" value="Glycosyl_Hydrolase_39"/>
</dbReference>
<dbReference type="InterPro" id="IPR013783">
    <property type="entry name" value="Ig-like_fold"/>
</dbReference>
<evidence type="ECO:0000256" key="2">
    <source>
        <dbReference type="ARBA" id="ARBA00023295"/>
    </source>
</evidence>
<dbReference type="Gene3D" id="3.20.20.80">
    <property type="entry name" value="Glycosidases"/>
    <property type="match status" value="1"/>
</dbReference>
<dbReference type="InterPro" id="IPR017853">
    <property type="entry name" value="GH"/>
</dbReference>
<protein>
    <recommendedName>
        <fullName evidence="7">Glycoside hydrolase family 42 N-terminal domain-containing protein</fullName>
    </recommendedName>
</protein>
<comment type="caution">
    <text evidence="5">The sequence shown here is derived from an EMBL/GenBank/DDBJ whole genome shotgun (WGS) entry which is preliminary data.</text>
</comment>
<dbReference type="PANTHER" id="PTHR12631">
    <property type="entry name" value="ALPHA-L-IDURONIDASE"/>
    <property type="match status" value="1"/>
</dbReference>
<evidence type="ECO:0000313" key="5">
    <source>
        <dbReference type="EMBL" id="OAN47305.1"/>
    </source>
</evidence>
<dbReference type="Pfam" id="PF02449">
    <property type="entry name" value="Glyco_hydro_42"/>
    <property type="match status" value="1"/>
</dbReference>
<evidence type="ECO:0008006" key="7">
    <source>
        <dbReference type="Google" id="ProtNLM"/>
    </source>
</evidence>
<dbReference type="PANTHER" id="PTHR12631:SF10">
    <property type="entry name" value="BETA-XYLOSIDASE-LIKE PROTEIN-RELATED"/>
    <property type="match status" value="1"/>
</dbReference>
<dbReference type="InterPro" id="IPR024361">
    <property type="entry name" value="BACON"/>
</dbReference>
<dbReference type="SUPFAM" id="SSF51445">
    <property type="entry name" value="(Trans)glycosidases"/>
    <property type="match status" value="1"/>
</dbReference>
<dbReference type="Proteomes" id="UP000078287">
    <property type="component" value="Unassembled WGS sequence"/>
</dbReference>
<reference evidence="5 6" key="1">
    <citation type="submission" date="2016-04" db="EMBL/GenBank/DDBJ databases">
        <title>Chloroflexus islandicus sp. nov., a thermophilic filamentous anoxygenic phototrophic bacterium from geyser Strokkur (Iceland).</title>
        <authorList>
            <person name="Gaisin V.A."/>
            <person name="Kalashnikov A.M."/>
            <person name="Sukhacheva M.V."/>
            <person name="Grouzdev D.S."/>
            <person name="Ivanov T.M."/>
            <person name="Kuznetsov B."/>
            <person name="Gorlenko V.M."/>
        </authorList>
    </citation>
    <scope>NUCLEOTIDE SEQUENCE [LARGE SCALE GENOMIC DNA]</scope>
    <source>
        <strain evidence="6">isl-2</strain>
    </source>
</reference>
<dbReference type="GO" id="GO:0009341">
    <property type="term" value="C:beta-galactosidase complex"/>
    <property type="evidence" value="ECO:0007669"/>
    <property type="project" value="InterPro"/>
</dbReference>
<dbReference type="GO" id="GO:0005975">
    <property type="term" value="P:carbohydrate metabolic process"/>
    <property type="evidence" value="ECO:0007669"/>
    <property type="project" value="InterPro"/>
</dbReference>
<dbReference type="InterPro" id="IPR013529">
    <property type="entry name" value="Glyco_hydro_42_N"/>
</dbReference>
<organism evidence="5 6">
    <name type="scientific">Chloroflexus islandicus</name>
    <dbReference type="NCBI Taxonomy" id="1707952"/>
    <lineage>
        <taxon>Bacteria</taxon>
        <taxon>Bacillati</taxon>
        <taxon>Chloroflexota</taxon>
        <taxon>Chloroflexia</taxon>
        <taxon>Chloroflexales</taxon>
        <taxon>Chloroflexineae</taxon>
        <taxon>Chloroflexaceae</taxon>
        <taxon>Chloroflexus</taxon>
    </lineage>
</organism>
<dbReference type="Pfam" id="PF19190">
    <property type="entry name" value="BACON_2"/>
    <property type="match status" value="1"/>
</dbReference>
<proteinExistence type="predicted"/>
<keyword evidence="1" id="KW-0378">Hydrolase</keyword>
<gene>
    <name evidence="5" type="ORF">A6A03_00750</name>
</gene>
<evidence type="ECO:0000259" key="3">
    <source>
        <dbReference type="Pfam" id="PF02449"/>
    </source>
</evidence>
<accession>A0A178MGR0</accession>
<dbReference type="EMBL" id="LWQS01000038">
    <property type="protein sequence ID" value="OAN47305.1"/>
    <property type="molecule type" value="Genomic_DNA"/>
</dbReference>
<name>A0A178MGR0_9CHLR</name>
<dbReference type="STRING" id="1707952.A6A03_00750"/>
<feature type="domain" description="BACON" evidence="4">
    <location>
        <begin position="487"/>
        <end position="574"/>
    </location>
</feature>
<dbReference type="OrthoDB" id="9776971at2"/>
<evidence type="ECO:0000313" key="6">
    <source>
        <dbReference type="Proteomes" id="UP000078287"/>
    </source>
</evidence>
<dbReference type="Gene3D" id="2.60.40.10">
    <property type="entry name" value="Immunoglobulins"/>
    <property type="match status" value="1"/>
</dbReference>
<keyword evidence="2" id="KW-0326">Glycosidase</keyword>
<evidence type="ECO:0000259" key="4">
    <source>
        <dbReference type="Pfam" id="PF19190"/>
    </source>
</evidence>
<sequence>MRHLLFWRPVLLIVALLLAVWPIAGLAAPGQPPRLTTFGMNTYFSGLERLPQNRNDDLAALINATRELGAEWVREEISWANLEPRKGTFTWGLMDAALAQAANGGFGIVGMLLTTPGWARVADCGSRITRNGGSLDYWCPPANPQDFADFVRAAVERYDGDGFNDAPGSPRVAVWQIWNEPNHWETWPGEANEYGALLAAGYAAAKEADPTAIVATGGVYVFDGYWRTEGNRDGLEFLGAAFAAVPAAQTSFDALAIHPFMPDTAPDRVGLYGLVSLWGRISNARGWLDSQRGPHVPLWISELGWSTCTSTEAVCRSEQEQADWLVRSHGIALALGVQHINWFQLEDKFDSPASDLWGNAALLRNRSQGYARKPAADAYAMLTAQLGRALFIGFGPLHSYVHQNNALIPAAHYHLRFQTATGALVDLLWTTGNAETRTIPLEAGRSAQLLSRDGVVLPQTISGGQAQIPLSGTPVYLRQDTPAQLAVAPASVNIPMLATDPATSYALVVQNLGSASINWTASGSASWFTLETTSGSGHTSILRYRVNPAGLTPGNYTVTLTVNAGSAGTQSIPITLRVVTTLYRTYTPVIYR</sequence>
<keyword evidence="6" id="KW-1185">Reference proteome</keyword>
<dbReference type="GO" id="GO:0004565">
    <property type="term" value="F:beta-galactosidase activity"/>
    <property type="evidence" value="ECO:0007669"/>
    <property type="project" value="InterPro"/>
</dbReference>
<feature type="domain" description="Glycoside hydrolase family 42 N-terminal" evidence="3">
    <location>
        <begin position="56"/>
        <end position="109"/>
    </location>
</feature>
<dbReference type="RefSeq" id="WP_066784292.1">
    <property type="nucleotide sequence ID" value="NZ_LWQS01000038.1"/>
</dbReference>
<evidence type="ECO:0000256" key="1">
    <source>
        <dbReference type="ARBA" id="ARBA00022801"/>
    </source>
</evidence>